<evidence type="ECO:0000313" key="2">
    <source>
        <dbReference type="EMBL" id="SEI84478.1"/>
    </source>
</evidence>
<gene>
    <name evidence="2" type="ORF">SAMN05443287_10212</name>
</gene>
<feature type="compositionally biased region" description="Basic and acidic residues" evidence="1">
    <location>
        <begin position="46"/>
        <end position="71"/>
    </location>
</feature>
<dbReference type="RefSeq" id="WP_092375655.1">
    <property type="nucleotide sequence ID" value="NZ_BOPI01000003.1"/>
</dbReference>
<dbReference type="EMBL" id="FNYV01000002">
    <property type="protein sequence ID" value="SEI84478.1"/>
    <property type="molecule type" value="Genomic_DNA"/>
</dbReference>
<dbReference type="OrthoDB" id="3401467at2"/>
<name>A0A1H6TWN1_9ACTN</name>
<feature type="region of interest" description="Disordered" evidence="1">
    <location>
        <begin position="1"/>
        <end position="71"/>
    </location>
</feature>
<feature type="compositionally biased region" description="Basic and acidic residues" evidence="1">
    <location>
        <begin position="25"/>
        <end position="38"/>
    </location>
</feature>
<protein>
    <recommendedName>
        <fullName evidence="4">Phosphatidylethanolamine-binding protein</fullName>
    </recommendedName>
</protein>
<reference evidence="3" key="1">
    <citation type="submission" date="2016-10" db="EMBL/GenBank/DDBJ databases">
        <authorList>
            <person name="Varghese N."/>
            <person name="Submissions S."/>
        </authorList>
    </citation>
    <scope>NUCLEOTIDE SEQUENCE [LARGE SCALE GENOMIC DNA]</scope>
    <source>
        <strain evidence="3">CGMCC 4.7038</strain>
    </source>
</reference>
<dbReference type="Proteomes" id="UP000198707">
    <property type="component" value="Unassembled WGS sequence"/>
</dbReference>
<keyword evidence="3" id="KW-1185">Reference proteome</keyword>
<proteinExistence type="predicted"/>
<evidence type="ECO:0000256" key="1">
    <source>
        <dbReference type="SAM" id="MobiDB-lite"/>
    </source>
</evidence>
<evidence type="ECO:0008006" key="4">
    <source>
        <dbReference type="Google" id="ProtNLM"/>
    </source>
</evidence>
<dbReference type="AlphaFoldDB" id="A0A1H6TWN1"/>
<organism evidence="2 3">
    <name type="scientific">Micromonospora phaseoli</name>
    <dbReference type="NCBI Taxonomy" id="1144548"/>
    <lineage>
        <taxon>Bacteria</taxon>
        <taxon>Bacillati</taxon>
        <taxon>Actinomycetota</taxon>
        <taxon>Actinomycetes</taxon>
        <taxon>Micromonosporales</taxon>
        <taxon>Micromonosporaceae</taxon>
        <taxon>Micromonospora</taxon>
    </lineage>
</organism>
<evidence type="ECO:0000313" key="3">
    <source>
        <dbReference type="Proteomes" id="UP000198707"/>
    </source>
</evidence>
<accession>A0A1H6TWN1</accession>
<dbReference type="STRING" id="1144548.SAMN05443287_10212"/>
<sequence length="71" mass="7843">MPGPRPGSNAYDKQRARLRNAIDGSGRRMPDQKADEAANRILQGDRGQRGIVRGERTYGPKGNREPGDPKK</sequence>